<evidence type="ECO:0000313" key="2">
    <source>
        <dbReference type="Proteomes" id="UP000078200"/>
    </source>
</evidence>
<sequence>MNANMRMPFSILCQPDIMQYNIFIYERIVSHERVSVTHFIERASSAQQPSKFLIVFYGVVMFEYGILSTLVRHERAQTEKVESLELNRVEPAAINSNILGESSLIPRSNKLVVVTSRKATFVSRFASTTTPEIIKKHLQRSISEMGLSRISIFKFKMAQHRQISSLACLPHCNIYESWLKQPRDSMLVLDDFHLPDVTWFSNEDLGHFIPLPVALAYIDFVDRIREFGLMQCNHIYNVKRKVAGATPLGEQNENK</sequence>
<name>A0A1A9UTT9_GLOAU</name>
<dbReference type="VEuPathDB" id="VectorBase:GAUT015048"/>
<evidence type="ECO:0000313" key="1">
    <source>
        <dbReference type="EnsemblMetazoa" id="GAUT015048-PA"/>
    </source>
</evidence>
<protein>
    <submittedName>
        <fullName evidence="1">Uncharacterized protein</fullName>
    </submittedName>
</protein>
<keyword evidence="2" id="KW-1185">Reference proteome</keyword>
<dbReference type="Proteomes" id="UP000078200">
    <property type="component" value="Unassembled WGS sequence"/>
</dbReference>
<accession>A0A1A9UTT9</accession>
<reference evidence="1" key="1">
    <citation type="submission" date="2020-05" db="UniProtKB">
        <authorList>
            <consortium name="EnsemblMetazoa"/>
        </authorList>
    </citation>
    <scope>IDENTIFICATION</scope>
    <source>
        <strain evidence="1">TTRI</strain>
    </source>
</reference>
<dbReference type="AlphaFoldDB" id="A0A1A9UTT9"/>
<dbReference type="EnsemblMetazoa" id="GAUT015048-RA">
    <property type="protein sequence ID" value="GAUT015048-PA"/>
    <property type="gene ID" value="GAUT015048"/>
</dbReference>
<organism evidence="1 2">
    <name type="scientific">Glossina austeni</name>
    <name type="common">Savannah tsetse fly</name>
    <dbReference type="NCBI Taxonomy" id="7395"/>
    <lineage>
        <taxon>Eukaryota</taxon>
        <taxon>Metazoa</taxon>
        <taxon>Ecdysozoa</taxon>
        <taxon>Arthropoda</taxon>
        <taxon>Hexapoda</taxon>
        <taxon>Insecta</taxon>
        <taxon>Pterygota</taxon>
        <taxon>Neoptera</taxon>
        <taxon>Endopterygota</taxon>
        <taxon>Diptera</taxon>
        <taxon>Brachycera</taxon>
        <taxon>Muscomorpha</taxon>
        <taxon>Hippoboscoidea</taxon>
        <taxon>Glossinidae</taxon>
        <taxon>Glossina</taxon>
    </lineage>
</organism>
<proteinExistence type="predicted"/>